<sequence>MKPPVANNNSPLLALPPSASSKALTLPTKAVFHALGGTEGEREQDAARSDTNNPSSRRYDPRKVSLRKEAGGSSRSRSNSSKVCLAREEASKAGEHVDARGVDSGFPLAAMGRRRGLCLQPYVLWLGWMTLWAQGAAGQPKQQQVRPAGAAGAEGGGGGGGGRSSYPALENVERGGIAPAAVASRVRRRGQQDVLRG</sequence>
<protein>
    <submittedName>
        <fullName evidence="1">Uncharacterized protein</fullName>
    </submittedName>
</protein>
<evidence type="ECO:0000313" key="2">
    <source>
        <dbReference type="Proteomes" id="UP000827872"/>
    </source>
</evidence>
<comment type="caution">
    <text evidence="1">The sequence shown here is derived from an EMBL/GenBank/DDBJ whole genome shotgun (WGS) entry which is preliminary data.</text>
</comment>
<dbReference type="EMBL" id="CM037620">
    <property type="protein sequence ID" value="KAH7994987.1"/>
    <property type="molecule type" value="Genomic_DNA"/>
</dbReference>
<reference evidence="1" key="1">
    <citation type="submission" date="2021-08" db="EMBL/GenBank/DDBJ databases">
        <title>The first chromosome-level gecko genome reveals the dynamic sex chromosomes of Neotropical dwarf geckos (Sphaerodactylidae: Sphaerodactylus).</title>
        <authorList>
            <person name="Pinto B.J."/>
            <person name="Keating S.E."/>
            <person name="Gamble T."/>
        </authorList>
    </citation>
    <scope>NUCLEOTIDE SEQUENCE</scope>
    <source>
        <strain evidence="1">TG3544</strain>
    </source>
</reference>
<proteinExistence type="predicted"/>
<evidence type="ECO:0000313" key="1">
    <source>
        <dbReference type="EMBL" id="KAH7994987.1"/>
    </source>
</evidence>
<organism evidence="1 2">
    <name type="scientific">Sphaerodactylus townsendi</name>
    <dbReference type="NCBI Taxonomy" id="933632"/>
    <lineage>
        <taxon>Eukaryota</taxon>
        <taxon>Metazoa</taxon>
        <taxon>Chordata</taxon>
        <taxon>Craniata</taxon>
        <taxon>Vertebrata</taxon>
        <taxon>Euteleostomi</taxon>
        <taxon>Lepidosauria</taxon>
        <taxon>Squamata</taxon>
        <taxon>Bifurcata</taxon>
        <taxon>Gekkota</taxon>
        <taxon>Sphaerodactylidae</taxon>
        <taxon>Sphaerodactylus</taxon>
    </lineage>
</organism>
<accession>A0ACB8EQT9</accession>
<keyword evidence="2" id="KW-1185">Reference proteome</keyword>
<dbReference type="Proteomes" id="UP000827872">
    <property type="component" value="Linkage Group LG07"/>
</dbReference>
<name>A0ACB8EQT9_9SAUR</name>
<gene>
    <name evidence="1" type="ORF">K3G42_019726</name>
</gene>